<dbReference type="SUPFAM" id="SSF54427">
    <property type="entry name" value="NTF2-like"/>
    <property type="match status" value="1"/>
</dbReference>
<dbReference type="Pfam" id="PF12893">
    <property type="entry name" value="Lumazine_bd_2"/>
    <property type="match status" value="1"/>
</dbReference>
<reference evidence="1 2" key="1">
    <citation type="submission" date="2023-10" db="EMBL/GenBank/DDBJ databases">
        <title>Roseovarius strain S88 nov., isolated from a marine algae.</title>
        <authorList>
            <person name="Lee M.W."/>
            <person name="Lee J.K."/>
            <person name="Kim J.M."/>
            <person name="Choi D.G."/>
            <person name="Baek J.H."/>
            <person name="Bayburt H."/>
            <person name="Jung J.J."/>
            <person name="Han D.M."/>
            <person name="Jeon C.O."/>
        </authorList>
    </citation>
    <scope>NUCLEOTIDE SEQUENCE [LARGE SCALE GENOMIC DNA]</scope>
    <source>
        <strain evidence="1 2">S88</strain>
    </source>
</reference>
<dbReference type="InterPro" id="IPR039437">
    <property type="entry name" value="FrzH/put_lumazine-bd"/>
</dbReference>
<dbReference type="InterPro" id="IPR032710">
    <property type="entry name" value="NTF2-like_dom_sf"/>
</dbReference>
<dbReference type="Gene3D" id="3.10.450.50">
    <property type="match status" value="1"/>
</dbReference>
<dbReference type="EMBL" id="CP146069">
    <property type="protein sequence ID" value="WWR45548.1"/>
    <property type="molecule type" value="Genomic_DNA"/>
</dbReference>
<proteinExistence type="predicted"/>
<evidence type="ECO:0000313" key="1">
    <source>
        <dbReference type="EMBL" id="WWR45548.1"/>
    </source>
</evidence>
<keyword evidence="2" id="KW-1185">Reference proteome</keyword>
<gene>
    <name evidence="1" type="ORF">RZ517_12165</name>
</gene>
<dbReference type="RefSeq" id="WP_338548474.1">
    <property type="nucleotide sequence ID" value="NZ_CP146069.1"/>
</dbReference>
<organism evidence="1 2">
    <name type="scientific">Roseovarius phycicola</name>
    <dbReference type="NCBI Taxonomy" id="3080976"/>
    <lineage>
        <taxon>Bacteria</taxon>
        <taxon>Pseudomonadati</taxon>
        <taxon>Pseudomonadota</taxon>
        <taxon>Alphaproteobacteria</taxon>
        <taxon>Rhodobacterales</taxon>
        <taxon>Roseobacteraceae</taxon>
        <taxon>Roseovarius</taxon>
    </lineage>
</organism>
<name>A0ABZ2HET3_9RHOB</name>
<protein>
    <submittedName>
        <fullName evidence="1">Nuclear transport factor 2 family protein</fullName>
    </submittedName>
</protein>
<dbReference type="Proteomes" id="UP001364156">
    <property type="component" value="Chromosome"/>
</dbReference>
<accession>A0ABZ2HET3</accession>
<evidence type="ECO:0000313" key="2">
    <source>
        <dbReference type="Proteomes" id="UP001364156"/>
    </source>
</evidence>
<sequence length="128" mass="14087">MDGGSHPDHDAVRAQALAYCHGVYKAQPEVFEKLCHDAFHMVCADGPELQVWDKAAYLARVTARDAADGDTVYDIETIEVDGDMARVKLRVGVPGVLYEDYLGFARVAGEWKLINKLFRTADSSAQQG</sequence>